<evidence type="ECO:0000313" key="2">
    <source>
        <dbReference type="EMBL" id="CAE6460610.1"/>
    </source>
</evidence>
<organism evidence="2 3">
    <name type="scientific">Rhizoctonia solani</name>
    <dbReference type="NCBI Taxonomy" id="456999"/>
    <lineage>
        <taxon>Eukaryota</taxon>
        <taxon>Fungi</taxon>
        <taxon>Dikarya</taxon>
        <taxon>Basidiomycota</taxon>
        <taxon>Agaricomycotina</taxon>
        <taxon>Agaricomycetes</taxon>
        <taxon>Cantharellales</taxon>
        <taxon>Ceratobasidiaceae</taxon>
        <taxon>Rhizoctonia</taxon>
    </lineage>
</organism>
<name>A0A8H3BNX9_9AGAM</name>
<evidence type="ECO:0000256" key="1">
    <source>
        <dbReference type="SAM" id="MobiDB-lite"/>
    </source>
</evidence>
<accession>A0A8H3BNX9</accession>
<dbReference type="Proteomes" id="UP000663841">
    <property type="component" value="Unassembled WGS sequence"/>
</dbReference>
<feature type="region of interest" description="Disordered" evidence="1">
    <location>
        <begin position="1"/>
        <end position="54"/>
    </location>
</feature>
<comment type="caution">
    <text evidence="2">The sequence shown here is derived from an EMBL/GenBank/DDBJ whole genome shotgun (WGS) entry which is preliminary data.</text>
</comment>
<dbReference type="Pfam" id="PF18759">
    <property type="entry name" value="Plavaka"/>
    <property type="match status" value="1"/>
</dbReference>
<feature type="region of interest" description="Disordered" evidence="1">
    <location>
        <begin position="609"/>
        <end position="641"/>
    </location>
</feature>
<feature type="compositionally biased region" description="Low complexity" evidence="1">
    <location>
        <begin position="33"/>
        <end position="47"/>
    </location>
</feature>
<sequence length="679" mass="77198">YKNAWKIHEGKCKGRLQTGQAGSRTGTSSHGQSNLGDLEGSGNLEGSEGSEDDLIEEDDYWDGFGAGTLAQDIDSTFQSDAEGCGSEPEMPTPKTPEDQPGNQGVHTDEVLPPRFPFKTHEDFVQAEIFSDFGNTDKHINRQLALASPKVYLKNAKDYHQTLALVIRLWGGEFTSKRFITNFEGQDFEHYVHFQPVFPALVNVVGDPDLAKYMVYYPEEKLVHRPGTDNEPMQMWEELWHGKLWWMLQARKESKVKDLAGFRCQVYHDALRIVFESLRVPSQYGAPVRCGDGMVRELVPIVAAGSADYMEIIKMICILGHRSGFPCPICLVPQKQQSKLTQAWPLRTVQDTEAIMSQAEDAESPAEAPEILREQSHRSVRSISPDIIPPIHSIYGAIIADPLHQIEQGIWGKHLWPWIRDQLPTSSKETLDARVRSIPQYPDLKHFPNGITSLKYITGKEHAVILRLIGPLLEDLLLDKYQELILGTFRTLAIIHMFAKFTTYTDISLEELDQQIRKFDKLHAKLVKTFSELEANYPKFHSLSHLVNIIRQHSTTDNYHTGLGEALHPQSKKDYRRTNHQKDFEIQMLRMHQEREAVIRIRSRINSAKLQDQKGDDLDPTSSWDGPSVQLGAPDRSGRQPAPSFIQSRVQLDPEAKKMALHLQSPTCLILMERWCPYID</sequence>
<dbReference type="EMBL" id="CAJMWW010000249">
    <property type="protein sequence ID" value="CAE6460610.1"/>
    <property type="molecule type" value="Genomic_DNA"/>
</dbReference>
<feature type="compositionally biased region" description="Basic and acidic residues" evidence="1">
    <location>
        <begin position="1"/>
        <end position="12"/>
    </location>
</feature>
<reference evidence="2" key="1">
    <citation type="submission" date="2021-01" db="EMBL/GenBank/DDBJ databases">
        <authorList>
            <person name="Kaushik A."/>
        </authorList>
    </citation>
    <scope>NUCLEOTIDE SEQUENCE</scope>
    <source>
        <strain evidence="2">AG3-T5</strain>
    </source>
</reference>
<feature type="non-terminal residue" evidence="2">
    <location>
        <position position="1"/>
    </location>
</feature>
<dbReference type="InterPro" id="IPR041078">
    <property type="entry name" value="Plavaka"/>
</dbReference>
<feature type="compositionally biased region" description="Polar residues" evidence="1">
    <location>
        <begin position="17"/>
        <end position="32"/>
    </location>
</feature>
<evidence type="ECO:0000313" key="3">
    <source>
        <dbReference type="Proteomes" id="UP000663841"/>
    </source>
</evidence>
<gene>
    <name evidence="2" type="ORF">RDB_LOCUS150869</name>
</gene>
<protein>
    <submittedName>
        <fullName evidence="2">Uncharacterized protein</fullName>
    </submittedName>
</protein>
<dbReference type="AlphaFoldDB" id="A0A8H3BNX9"/>
<feature type="region of interest" description="Disordered" evidence="1">
    <location>
        <begin position="78"/>
        <end position="108"/>
    </location>
</feature>
<proteinExistence type="predicted"/>